<keyword evidence="3" id="KW-1185">Reference proteome</keyword>
<evidence type="ECO:0000313" key="2">
    <source>
        <dbReference type="EnsemblMetazoa" id="AALFPA23_012363.P17713"/>
    </source>
</evidence>
<dbReference type="RefSeq" id="XP_019559764.2">
    <property type="nucleotide sequence ID" value="XM_019704219.3"/>
</dbReference>
<name>A0ABM1YUZ6_AEDAL</name>
<dbReference type="InterPro" id="IPR002083">
    <property type="entry name" value="MATH/TRAF_dom"/>
</dbReference>
<dbReference type="Proteomes" id="UP000069940">
    <property type="component" value="Unassembled WGS sequence"/>
</dbReference>
<dbReference type="EnsemblMetazoa" id="AALFPA23_012363.R17713">
    <property type="protein sequence ID" value="AALFPA23_012363.P17713"/>
    <property type="gene ID" value="AALFPA23_012363"/>
</dbReference>
<protein>
    <recommendedName>
        <fullName evidence="1">MATH domain-containing protein</fullName>
    </recommendedName>
</protein>
<dbReference type="GeneID" id="109428455"/>
<dbReference type="Pfam" id="PF22486">
    <property type="entry name" value="MATH_2"/>
    <property type="match status" value="1"/>
</dbReference>
<dbReference type="SUPFAM" id="SSF49599">
    <property type="entry name" value="TRAF domain-like"/>
    <property type="match status" value="2"/>
</dbReference>
<accession>A0ABM1YUZ6</accession>
<sequence length="498" mass="57855">MSTTTTKVKFNKSSCYYCNEWFENNDIESHIADCGQILAKCSNGCGVYVALKDMDRHLNRCPAGFGEVAATHQQDATGDKIHELELEIVGLRATLNEEIRQRLSLITDLGQLKKRTQLGDEWTAKVGDVLNALKKCINEETDSRCVDVERCKLDINRLMREYERIEAWRLELTTRFNRVEGMAGKEGEEKPKDAKLVMVESRLNYLQTEVENLKGEQKRSGGEGTQQQVGVMLKGKSEAAIEELESKMQTVDMVLEDHHNSIRIFQDEVRKQMFELRGEIDPMRLVIQEQLDKQAKLDYELKGVLNTVNETEDVSEKLQKTLEKYRRETYYTKQSLDDLQVHLQHQEKLVVIQNTEGHLIWRIDQFDKRFKESQQSEFMLKSPMFSNRSFGYTLRLEASLNGIGTWRGRNMIVGLVVVNGFYDNLLEWPCVLSGTITLRDQPEDRSKPKVDYSRTIVARRKHQSYDKNQNIHIPHQVLRSEHYIRDDAIFLEVRIDQQ</sequence>
<evidence type="ECO:0000259" key="1">
    <source>
        <dbReference type="Pfam" id="PF22486"/>
    </source>
</evidence>
<evidence type="ECO:0000313" key="3">
    <source>
        <dbReference type="Proteomes" id="UP000069940"/>
    </source>
</evidence>
<organism evidence="2 3">
    <name type="scientific">Aedes albopictus</name>
    <name type="common">Asian tiger mosquito</name>
    <name type="synonym">Stegomyia albopicta</name>
    <dbReference type="NCBI Taxonomy" id="7160"/>
    <lineage>
        <taxon>Eukaryota</taxon>
        <taxon>Metazoa</taxon>
        <taxon>Ecdysozoa</taxon>
        <taxon>Arthropoda</taxon>
        <taxon>Hexapoda</taxon>
        <taxon>Insecta</taxon>
        <taxon>Pterygota</taxon>
        <taxon>Neoptera</taxon>
        <taxon>Endopterygota</taxon>
        <taxon>Diptera</taxon>
        <taxon>Nematocera</taxon>
        <taxon>Culicoidea</taxon>
        <taxon>Culicidae</taxon>
        <taxon>Culicinae</taxon>
        <taxon>Aedini</taxon>
        <taxon>Aedes</taxon>
        <taxon>Stegomyia</taxon>
    </lineage>
</organism>
<dbReference type="Gene3D" id="3.30.40.10">
    <property type="entry name" value="Zinc/RING finger domain, C3HC4 (zinc finger)"/>
    <property type="match status" value="1"/>
</dbReference>
<feature type="domain" description="MATH" evidence="1">
    <location>
        <begin position="358"/>
        <end position="495"/>
    </location>
</feature>
<proteinExistence type="predicted"/>
<reference evidence="2" key="2">
    <citation type="submission" date="2025-05" db="UniProtKB">
        <authorList>
            <consortium name="EnsemblMetazoa"/>
        </authorList>
    </citation>
    <scope>IDENTIFICATION</scope>
    <source>
        <strain evidence="2">Foshan</strain>
    </source>
</reference>
<dbReference type="InterPro" id="IPR013083">
    <property type="entry name" value="Znf_RING/FYVE/PHD"/>
</dbReference>
<reference evidence="3" key="1">
    <citation type="journal article" date="2015" name="Proc. Natl. Acad. Sci. U.S.A.">
        <title>Genome sequence of the Asian Tiger mosquito, Aedes albopictus, reveals insights into its biology, genetics, and evolution.</title>
        <authorList>
            <person name="Chen X.G."/>
            <person name="Jiang X."/>
            <person name="Gu J."/>
            <person name="Xu M."/>
            <person name="Wu Y."/>
            <person name="Deng Y."/>
            <person name="Zhang C."/>
            <person name="Bonizzoni M."/>
            <person name="Dermauw W."/>
            <person name="Vontas J."/>
            <person name="Armbruster P."/>
            <person name="Huang X."/>
            <person name="Yang Y."/>
            <person name="Zhang H."/>
            <person name="He W."/>
            <person name="Peng H."/>
            <person name="Liu Y."/>
            <person name="Wu K."/>
            <person name="Chen J."/>
            <person name="Lirakis M."/>
            <person name="Topalis P."/>
            <person name="Van Leeuwen T."/>
            <person name="Hall A.B."/>
            <person name="Jiang X."/>
            <person name="Thorpe C."/>
            <person name="Mueller R.L."/>
            <person name="Sun C."/>
            <person name="Waterhouse R.M."/>
            <person name="Yan G."/>
            <person name="Tu Z.J."/>
            <person name="Fang X."/>
            <person name="James A.A."/>
        </authorList>
    </citation>
    <scope>NUCLEOTIDE SEQUENCE [LARGE SCALE GENOMIC DNA]</scope>
    <source>
        <strain evidence="3">Foshan</strain>
    </source>
</reference>
<dbReference type="InterPro" id="IPR008974">
    <property type="entry name" value="TRAF-like"/>
</dbReference>
<dbReference type="Gene3D" id="2.60.210.10">
    <property type="entry name" value="Apoptosis, Tumor Necrosis Factor Receptor Associated Protein 2, Chain A"/>
    <property type="match status" value="1"/>
</dbReference>
<dbReference type="PANTHER" id="PTHR10131:SF138">
    <property type="entry name" value="RE66324P"/>
    <property type="match status" value="1"/>
</dbReference>
<dbReference type="PANTHER" id="PTHR10131">
    <property type="entry name" value="TNF RECEPTOR ASSOCIATED FACTOR"/>
    <property type="match status" value="1"/>
</dbReference>